<name>A0AAV7RU05_PLEWA</name>
<feature type="region of interest" description="Disordered" evidence="2">
    <location>
        <begin position="59"/>
        <end position="115"/>
    </location>
</feature>
<keyword evidence="1" id="KW-0175">Coiled coil</keyword>
<reference evidence="3" key="1">
    <citation type="journal article" date="2022" name="bioRxiv">
        <title>Sequencing and chromosome-scale assembly of the giantPleurodeles waltlgenome.</title>
        <authorList>
            <person name="Brown T."/>
            <person name="Elewa A."/>
            <person name="Iarovenko S."/>
            <person name="Subramanian E."/>
            <person name="Araus A.J."/>
            <person name="Petzold A."/>
            <person name="Susuki M."/>
            <person name="Suzuki K.-i.T."/>
            <person name="Hayashi T."/>
            <person name="Toyoda A."/>
            <person name="Oliveira C."/>
            <person name="Osipova E."/>
            <person name="Leigh N.D."/>
            <person name="Simon A."/>
            <person name="Yun M.H."/>
        </authorList>
    </citation>
    <scope>NUCLEOTIDE SEQUENCE</scope>
    <source>
        <strain evidence="3">20211129_DDA</strain>
        <tissue evidence="3">Liver</tissue>
    </source>
</reference>
<proteinExistence type="predicted"/>
<evidence type="ECO:0000313" key="3">
    <source>
        <dbReference type="EMBL" id="KAJ1156027.1"/>
    </source>
</evidence>
<evidence type="ECO:0000256" key="2">
    <source>
        <dbReference type="SAM" id="MobiDB-lite"/>
    </source>
</evidence>
<sequence>MEQLFESLREDLATLKRKIAADIKDLRREVIDLGQRVDTVEQSQYAREEELDCHKRELISLQDRGPGQQITPLQHSDKRGSDTGNIGTPGGFCGAPLLSHGAGPERAGHRSQQNA</sequence>
<keyword evidence="4" id="KW-1185">Reference proteome</keyword>
<protein>
    <submittedName>
        <fullName evidence="3">Uncharacterized protein</fullName>
    </submittedName>
</protein>
<evidence type="ECO:0000256" key="1">
    <source>
        <dbReference type="SAM" id="Coils"/>
    </source>
</evidence>
<comment type="caution">
    <text evidence="3">The sequence shown here is derived from an EMBL/GenBank/DDBJ whole genome shotgun (WGS) entry which is preliminary data.</text>
</comment>
<accession>A0AAV7RU05</accession>
<dbReference type="EMBL" id="JANPWB010000009">
    <property type="protein sequence ID" value="KAJ1156027.1"/>
    <property type="molecule type" value="Genomic_DNA"/>
</dbReference>
<dbReference type="AlphaFoldDB" id="A0AAV7RU05"/>
<organism evidence="3 4">
    <name type="scientific">Pleurodeles waltl</name>
    <name type="common">Iberian ribbed newt</name>
    <dbReference type="NCBI Taxonomy" id="8319"/>
    <lineage>
        <taxon>Eukaryota</taxon>
        <taxon>Metazoa</taxon>
        <taxon>Chordata</taxon>
        <taxon>Craniata</taxon>
        <taxon>Vertebrata</taxon>
        <taxon>Euteleostomi</taxon>
        <taxon>Amphibia</taxon>
        <taxon>Batrachia</taxon>
        <taxon>Caudata</taxon>
        <taxon>Salamandroidea</taxon>
        <taxon>Salamandridae</taxon>
        <taxon>Pleurodelinae</taxon>
        <taxon>Pleurodeles</taxon>
    </lineage>
</organism>
<gene>
    <name evidence="3" type="ORF">NDU88_008752</name>
</gene>
<feature type="coiled-coil region" evidence="1">
    <location>
        <begin position="9"/>
        <end position="43"/>
    </location>
</feature>
<evidence type="ECO:0000313" key="4">
    <source>
        <dbReference type="Proteomes" id="UP001066276"/>
    </source>
</evidence>
<dbReference type="Proteomes" id="UP001066276">
    <property type="component" value="Chromosome 5"/>
</dbReference>